<dbReference type="Proteomes" id="UP000324222">
    <property type="component" value="Unassembled WGS sequence"/>
</dbReference>
<comment type="caution">
    <text evidence="1">The sequence shown here is derived from an EMBL/GenBank/DDBJ whole genome shotgun (WGS) entry which is preliminary data.</text>
</comment>
<dbReference type="AlphaFoldDB" id="A0A5B7DYI3"/>
<name>A0A5B7DYI3_PORTR</name>
<dbReference type="EMBL" id="VSRR010001608">
    <property type="protein sequence ID" value="MPC26508.1"/>
    <property type="molecule type" value="Genomic_DNA"/>
</dbReference>
<reference evidence="1 2" key="1">
    <citation type="submission" date="2019-05" db="EMBL/GenBank/DDBJ databases">
        <title>Another draft genome of Portunus trituberculatus and its Hox gene families provides insights of decapod evolution.</title>
        <authorList>
            <person name="Jeong J.-H."/>
            <person name="Song I."/>
            <person name="Kim S."/>
            <person name="Choi T."/>
            <person name="Kim D."/>
            <person name="Ryu S."/>
            <person name="Kim W."/>
        </authorList>
    </citation>
    <scope>NUCLEOTIDE SEQUENCE [LARGE SCALE GENOMIC DNA]</scope>
    <source>
        <tissue evidence="1">Muscle</tissue>
    </source>
</reference>
<protein>
    <submittedName>
        <fullName evidence="1">Uncharacterized protein</fullName>
    </submittedName>
</protein>
<sequence>MPRVTGPLLVSRARGAIYPRHARPDTVLEGLGSIVLRFRPAGSIHFPLRKRISEYMSQYSPRAAEGD</sequence>
<proteinExistence type="predicted"/>
<keyword evidence="2" id="KW-1185">Reference proteome</keyword>
<gene>
    <name evidence="1" type="ORF">E2C01_019650</name>
</gene>
<evidence type="ECO:0000313" key="2">
    <source>
        <dbReference type="Proteomes" id="UP000324222"/>
    </source>
</evidence>
<accession>A0A5B7DYI3</accession>
<evidence type="ECO:0000313" key="1">
    <source>
        <dbReference type="EMBL" id="MPC26508.1"/>
    </source>
</evidence>
<organism evidence="1 2">
    <name type="scientific">Portunus trituberculatus</name>
    <name type="common">Swimming crab</name>
    <name type="synonym">Neptunus trituberculatus</name>
    <dbReference type="NCBI Taxonomy" id="210409"/>
    <lineage>
        <taxon>Eukaryota</taxon>
        <taxon>Metazoa</taxon>
        <taxon>Ecdysozoa</taxon>
        <taxon>Arthropoda</taxon>
        <taxon>Crustacea</taxon>
        <taxon>Multicrustacea</taxon>
        <taxon>Malacostraca</taxon>
        <taxon>Eumalacostraca</taxon>
        <taxon>Eucarida</taxon>
        <taxon>Decapoda</taxon>
        <taxon>Pleocyemata</taxon>
        <taxon>Brachyura</taxon>
        <taxon>Eubrachyura</taxon>
        <taxon>Portunoidea</taxon>
        <taxon>Portunidae</taxon>
        <taxon>Portuninae</taxon>
        <taxon>Portunus</taxon>
    </lineage>
</organism>